<organism evidence="1">
    <name type="scientific">marine sediment metagenome</name>
    <dbReference type="NCBI Taxonomy" id="412755"/>
    <lineage>
        <taxon>unclassified sequences</taxon>
        <taxon>metagenomes</taxon>
        <taxon>ecological metagenomes</taxon>
    </lineage>
</organism>
<proteinExistence type="predicted"/>
<accession>A0A0F9L9C3</accession>
<sequence length="65" mass="7101">MSQVVDPDSELMARSDIVLVVSPDGPIIIVKDRRGGTTANGQLTHDGRVYVFIREGEPDVVPPRE</sequence>
<gene>
    <name evidence="1" type="ORF">LCGC14_1607670</name>
</gene>
<dbReference type="EMBL" id="LAZR01012979">
    <property type="protein sequence ID" value="KKM24185.1"/>
    <property type="molecule type" value="Genomic_DNA"/>
</dbReference>
<reference evidence="1" key="1">
    <citation type="journal article" date="2015" name="Nature">
        <title>Complex archaea that bridge the gap between prokaryotes and eukaryotes.</title>
        <authorList>
            <person name="Spang A."/>
            <person name="Saw J.H."/>
            <person name="Jorgensen S.L."/>
            <person name="Zaremba-Niedzwiedzka K."/>
            <person name="Martijn J."/>
            <person name="Lind A.E."/>
            <person name="van Eijk R."/>
            <person name="Schleper C."/>
            <person name="Guy L."/>
            <person name="Ettema T.J."/>
        </authorList>
    </citation>
    <scope>NUCLEOTIDE SEQUENCE</scope>
</reference>
<protein>
    <submittedName>
        <fullName evidence="1">Uncharacterized protein</fullName>
    </submittedName>
</protein>
<dbReference type="AlphaFoldDB" id="A0A0F9L9C3"/>
<comment type="caution">
    <text evidence="1">The sequence shown here is derived from an EMBL/GenBank/DDBJ whole genome shotgun (WGS) entry which is preliminary data.</text>
</comment>
<name>A0A0F9L9C3_9ZZZZ</name>
<evidence type="ECO:0000313" key="1">
    <source>
        <dbReference type="EMBL" id="KKM24185.1"/>
    </source>
</evidence>